<feature type="region of interest" description="Disordered" evidence="7">
    <location>
        <begin position="98"/>
        <end position="127"/>
    </location>
</feature>
<dbReference type="InterPro" id="IPR037817">
    <property type="entry name" value="TAF7"/>
</dbReference>
<dbReference type="InterPro" id="IPR006751">
    <property type="entry name" value="TAFII55_prot_cons_reg"/>
</dbReference>
<keyword evidence="6" id="KW-0175">Coiled coil</keyword>
<evidence type="ECO:0000256" key="6">
    <source>
        <dbReference type="SAM" id="Coils"/>
    </source>
</evidence>
<evidence type="ECO:0000256" key="3">
    <source>
        <dbReference type="ARBA" id="ARBA00023015"/>
    </source>
</evidence>
<dbReference type="EMBL" id="HBFP01001438">
    <property type="protein sequence ID" value="CAD8816661.1"/>
    <property type="molecule type" value="Transcribed_RNA"/>
</dbReference>
<feature type="coiled-coil region" evidence="6">
    <location>
        <begin position="243"/>
        <end position="297"/>
    </location>
</feature>
<accession>A0A7S1EPS7</accession>
<dbReference type="GO" id="GO:0051123">
    <property type="term" value="P:RNA polymerase II preinitiation complex assembly"/>
    <property type="evidence" value="ECO:0007669"/>
    <property type="project" value="TreeGrafter"/>
</dbReference>
<feature type="compositionally biased region" description="Acidic residues" evidence="7">
    <location>
        <begin position="181"/>
        <end position="198"/>
    </location>
</feature>
<sequence length="299" mass="33594">MDEDQFILRLPPELSSKMRFLLSSKSARGNSSAPKDETGTPRFNLVFLNDRHATLQVDGVLYPATLMDLPSVVESHKTFDNSTHFKSADIHQVLVVRNPNDTPPDNERLVDGLTPASKGAGVRNSIGKSDEDAEKLAAVEAQIKYVVDHKVSFVQKKETVVSHTPEKMEKKKRKEEKVDEVMEEEKEQVGEENDGDDVMDSFADMLAAELMAGEGEGGGEEMMEVDGGEKEEVEEKGKESVQREVVMKEVSALEREADGIREQIRKMSNPVIKKRLEKKLEDHMNVLTAKRKQMQENQK</sequence>
<organism evidence="9">
    <name type="scientific">Timspurckia oligopyrenoides</name>
    <dbReference type="NCBI Taxonomy" id="708627"/>
    <lineage>
        <taxon>Eukaryota</taxon>
        <taxon>Rhodophyta</taxon>
        <taxon>Bangiophyceae</taxon>
        <taxon>Porphyridiales</taxon>
        <taxon>Porphyridiaceae</taxon>
        <taxon>Timspurckia</taxon>
    </lineage>
</organism>
<dbReference type="GO" id="GO:0016251">
    <property type="term" value="F:RNA polymerase II general transcription initiation factor activity"/>
    <property type="evidence" value="ECO:0007669"/>
    <property type="project" value="TreeGrafter"/>
</dbReference>
<evidence type="ECO:0000256" key="7">
    <source>
        <dbReference type="SAM" id="MobiDB-lite"/>
    </source>
</evidence>
<feature type="compositionally biased region" description="Acidic residues" evidence="7">
    <location>
        <begin position="217"/>
        <end position="226"/>
    </location>
</feature>
<gene>
    <name evidence="9" type="ORF">TOLI1172_LOCUS1049</name>
</gene>
<dbReference type="GO" id="GO:0005669">
    <property type="term" value="C:transcription factor TFIID complex"/>
    <property type="evidence" value="ECO:0007669"/>
    <property type="project" value="InterPro"/>
</dbReference>
<dbReference type="PANTHER" id="PTHR12228">
    <property type="entry name" value="TRANSCRIPTION INITIATION FACTOR TFIID 55 KD SUBUNIT-RELATED"/>
    <property type="match status" value="1"/>
</dbReference>
<evidence type="ECO:0000256" key="2">
    <source>
        <dbReference type="ARBA" id="ARBA00009368"/>
    </source>
</evidence>
<dbReference type="Pfam" id="PF04658">
    <property type="entry name" value="TAFII55_N"/>
    <property type="match status" value="1"/>
</dbReference>
<feature type="compositionally biased region" description="Basic and acidic residues" evidence="7">
    <location>
        <begin position="165"/>
        <end position="180"/>
    </location>
</feature>
<dbReference type="CDD" id="cd08047">
    <property type="entry name" value="TAF7"/>
    <property type="match status" value="1"/>
</dbReference>
<keyword evidence="4" id="KW-0804">Transcription</keyword>
<evidence type="ECO:0000256" key="5">
    <source>
        <dbReference type="ARBA" id="ARBA00023242"/>
    </source>
</evidence>
<proteinExistence type="inferred from homology"/>
<evidence type="ECO:0000256" key="1">
    <source>
        <dbReference type="ARBA" id="ARBA00004123"/>
    </source>
</evidence>
<keyword evidence="3" id="KW-0805">Transcription regulation</keyword>
<evidence type="ECO:0000259" key="8">
    <source>
        <dbReference type="SMART" id="SM01370"/>
    </source>
</evidence>
<reference evidence="9" key="1">
    <citation type="submission" date="2021-01" db="EMBL/GenBank/DDBJ databases">
        <authorList>
            <person name="Corre E."/>
            <person name="Pelletier E."/>
            <person name="Niang G."/>
            <person name="Scheremetjew M."/>
            <person name="Finn R."/>
            <person name="Kale V."/>
            <person name="Holt S."/>
            <person name="Cochrane G."/>
            <person name="Meng A."/>
            <person name="Brown T."/>
            <person name="Cohen L."/>
        </authorList>
    </citation>
    <scope>NUCLEOTIDE SEQUENCE</scope>
    <source>
        <strain evidence="9">CCMP3278</strain>
    </source>
</reference>
<evidence type="ECO:0000313" key="9">
    <source>
        <dbReference type="EMBL" id="CAD8816661.1"/>
    </source>
</evidence>
<protein>
    <recommendedName>
        <fullName evidence="8">TAFII55 protein conserved region domain-containing protein</fullName>
    </recommendedName>
</protein>
<dbReference type="AlphaFoldDB" id="A0A7S1EPS7"/>
<keyword evidence="5" id="KW-0539">Nucleus</keyword>
<feature type="region of interest" description="Disordered" evidence="7">
    <location>
        <begin position="165"/>
        <end position="198"/>
    </location>
</feature>
<comment type="subcellular location">
    <subcellularLocation>
        <location evidence="1">Nucleus</location>
    </subcellularLocation>
</comment>
<dbReference type="SMART" id="SM01370">
    <property type="entry name" value="TAFII55_N"/>
    <property type="match status" value="1"/>
</dbReference>
<comment type="similarity">
    <text evidence="2">Belongs to the TAF7 family.</text>
</comment>
<dbReference type="PANTHER" id="PTHR12228:SF0">
    <property type="entry name" value="TATA-BOX BINDING PROTEIN ASSOCIATED FACTOR 7"/>
    <property type="match status" value="1"/>
</dbReference>
<feature type="compositionally biased region" description="Basic and acidic residues" evidence="7">
    <location>
        <begin position="227"/>
        <end position="242"/>
    </location>
</feature>
<feature type="region of interest" description="Disordered" evidence="7">
    <location>
        <begin position="214"/>
        <end position="242"/>
    </location>
</feature>
<evidence type="ECO:0000256" key="4">
    <source>
        <dbReference type="ARBA" id="ARBA00023163"/>
    </source>
</evidence>
<name>A0A7S1EPS7_9RHOD</name>
<feature type="domain" description="TAFII55 protein conserved region" evidence="8">
    <location>
        <begin position="2"/>
        <end position="140"/>
    </location>
</feature>